<dbReference type="KEGG" id="vg:77850579"/>
<keyword evidence="3" id="KW-1185">Reference proteome</keyword>
<accession>A0A5P8PHR0</accession>
<evidence type="ECO:0000313" key="3">
    <source>
        <dbReference type="Proteomes" id="UP000325623"/>
    </source>
</evidence>
<gene>
    <name evidence="2" type="primary">44</name>
    <name evidence="2" type="ORF">000TH010_44</name>
</gene>
<feature type="compositionally biased region" description="Basic and acidic residues" evidence="1">
    <location>
        <begin position="53"/>
        <end position="71"/>
    </location>
</feature>
<sequence length="94" mass="10983">MSEKNRFNKPVAFNKKNADDQLILKHVSRRNFSGYVKKLILADIESRKDLKPVREAEKVKKTASSRMEEMRKRAKPSRRPPGGVFTPTHQQYNQ</sequence>
<evidence type="ECO:0000256" key="1">
    <source>
        <dbReference type="SAM" id="MobiDB-lite"/>
    </source>
</evidence>
<feature type="region of interest" description="Disordered" evidence="1">
    <location>
        <begin position="53"/>
        <end position="94"/>
    </location>
</feature>
<proteinExistence type="predicted"/>
<dbReference type="EMBL" id="MN176219">
    <property type="protein sequence ID" value="QFR56257.1"/>
    <property type="molecule type" value="Genomic_DNA"/>
</dbReference>
<organism evidence="2 3">
    <name type="scientific">Bacillus phage 000TH010</name>
    <dbReference type="NCBI Taxonomy" id="2601652"/>
    <lineage>
        <taxon>Viruses</taxon>
        <taxon>Duplodnaviria</taxon>
        <taxon>Heunggongvirae</taxon>
        <taxon>Uroviricota</taxon>
        <taxon>Caudoviricetes</taxon>
        <taxon>Trautnerviridae</taxon>
        <taxon>Polsinellivirinae</taxon>
        <taxon>Rivavirus</taxon>
        <taxon>Rivavirus rv000TH010</taxon>
    </lineage>
</organism>
<name>A0A5P8PHR0_9CAUD</name>
<protein>
    <submittedName>
        <fullName evidence="2">Uncharacterized protein</fullName>
    </submittedName>
</protein>
<dbReference type="RefSeq" id="YP_010644355.1">
    <property type="nucleotide sequence ID" value="NC_070624.1"/>
</dbReference>
<reference evidence="2 3" key="1">
    <citation type="submission" date="2019-07" db="EMBL/GenBank/DDBJ databases">
        <authorList>
            <person name="Tomko B.E."/>
            <person name="Krukonis G.P."/>
            <person name="Delesalle V.A."/>
        </authorList>
    </citation>
    <scope>NUCLEOTIDE SEQUENCE [LARGE SCALE GENOMIC DNA]</scope>
</reference>
<dbReference type="GeneID" id="77850579"/>
<evidence type="ECO:0000313" key="2">
    <source>
        <dbReference type="EMBL" id="QFR56257.1"/>
    </source>
</evidence>
<dbReference type="Proteomes" id="UP000325623">
    <property type="component" value="Segment"/>
</dbReference>